<keyword evidence="2" id="KW-1185">Reference proteome</keyword>
<organism evidence="1 2">
    <name type="scientific">Peronosclerospora sorghi</name>
    <dbReference type="NCBI Taxonomy" id="230839"/>
    <lineage>
        <taxon>Eukaryota</taxon>
        <taxon>Sar</taxon>
        <taxon>Stramenopiles</taxon>
        <taxon>Oomycota</taxon>
        <taxon>Peronosporomycetes</taxon>
        <taxon>Peronosporales</taxon>
        <taxon>Peronosporaceae</taxon>
        <taxon>Peronosclerospora</taxon>
    </lineage>
</organism>
<name>A0ACC0VMP2_9STRA</name>
<dbReference type="Proteomes" id="UP001163321">
    <property type="component" value="Chromosome 8"/>
</dbReference>
<evidence type="ECO:0000313" key="1">
    <source>
        <dbReference type="EMBL" id="KAI9907780.1"/>
    </source>
</evidence>
<sequence length="68" mass="7476">MTHKIKCGVGPSDENAGEGRDPDTEIEGFAFVRDDEGNICLTPTIDTKMSITLSERILEYKGVYPAGW</sequence>
<evidence type="ECO:0000313" key="2">
    <source>
        <dbReference type="Proteomes" id="UP001163321"/>
    </source>
</evidence>
<accession>A0ACC0VMP2</accession>
<protein>
    <submittedName>
        <fullName evidence="1">Uncharacterized protein</fullName>
    </submittedName>
</protein>
<proteinExistence type="predicted"/>
<reference evidence="1 2" key="1">
    <citation type="journal article" date="2022" name="bioRxiv">
        <title>The genome of the oomycete Peronosclerospora sorghi, a cosmopolitan pathogen of maize and sorghum, is inflated with dispersed pseudogenes.</title>
        <authorList>
            <person name="Fletcher K."/>
            <person name="Martin F."/>
            <person name="Isakeit T."/>
            <person name="Cavanaugh K."/>
            <person name="Magill C."/>
            <person name="Michelmore R."/>
        </authorList>
    </citation>
    <scope>NUCLEOTIDE SEQUENCE [LARGE SCALE GENOMIC DNA]</scope>
    <source>
        <strain evidence="1">P6</strain>
    </source>
</reference>
<comment type="caution">
    <text evidence="1">The sequence shown here is derived from an EMBL/GenBank/DDBJ whole genome shotgun (WGS) entry which is preliminary data.</text>
</comment>
<dbReference type="EMBL" id="CM047587">
    <property type="protein sequence ID" value="KAI9907780.1"/>
    <property type="molecule type" value="Genomic_DNA"/>
</dbReference>
<gene>
    <name evidence="1" type="ORF">PsorP6_004319</name>
</gene>